<evidence type="ECO:0000256" key="3">
    <source>
        <dbReference type="ARBA" id="ARBA00022679"/>
    </source>
</evidence>
<evidence type="ECO:0000256" key="1">
    <source>
        <dbReference type="ARBA" id="ARBA00022490"/>
    </source>
</evidence>
<keyword evidence="2 6" id="KW-0489">Methyltransferase</keyword>
<keyword evidence="3 6" id="KW-0808">Transferase</keyword>
<dbReference type="InterPro" id="IPR029026">
    <property type="entry name" value="tRNA_m1G_MTases_N"/>
</dbReference>
<evidence type="ECO:0000313" key="9">
    <source>
        <dbReference type="EMBL" id="HHI88512.1"/>
    </source>
</evidence>
<evidence type="ECO:0000256" key="2">
    <source>
        <dbReference type="ARBA" id="ARBA00022603"/>
    </source>
</evidence>
<feature type="binding site" evidence="6 7">
    <location>
        <position position="118"/>
    </location>
    <ligand>
        <name>S-adenosyl-L-methionine</name>
        <dbReference type="ChEBI" id="CHEBI:59789"/>
    </ligand>
</feature>
<dbReference type="InterPro" id="IPR029028">
    <property type="entry name" value="Alpha/beta_knot_MTases"/>
</dbReference>
<dbReference type="GO" id="GO:0002130">
    <property type="term" value="P:wobble position ribose methylation"/>
    <property type="evidence" value="ECO:0007669"/>
    <property type="project" value="TreeGrafter"/>
</dbReference>
<comment type="caution">
    <text evidence="9">The sequence shown here is derived from an EMBL/GenBank/DDBJ whole genome shotgun (WGS) entry which is preliminary data.</text>
</comment>
<accession>A0A7V5NWD6</accession>
<dbReference type="PANTHER" id="PTHR42971:SF1">
    <property type="entry name" value="TRNA (CYTIDINE(34)-2'-O)-METHYLTRANSFERASE"/>
    <property type="match status" value="1"/>
</dbReference>
<feature type="binding site" evidence="6 7">
    <location>
        <position position="98"/>
    </location>
    <ligand>
        <name>S-adenosyl-L-methionine</name>
        <dbReference type="ChEBI" id="CHEBI:59789"/>
    </ligand>
</feature>
<feature type="domain" description="tRNA/rRNA methyltransferase SpoU type" evidence="8">
    <location>
        <begin position="3"/>
        <end position="138"/>
    </location>
</feature>
<comment type="function">
    <text evidence="6">Methylates the ribose at the nucleotide 34 wobble position in the two leucyl isoacceptors tRNA(Leu)(CmAA) and tRNA(Leu)(cmnm5UmAA). Catalyzes the methyl transfer from S-adenosyl-L-methionine to the 2'-OH of the wobble nucleotide.</text>
</comment>
<organism evidence="9">
    <name type="scientific">Hellea balneolensis</name>
    <dbReference type="NCBI Taxonomy" id="287478"/>
    <lineage>
        <taxon>Bacteria</taxon>
        <taxon>Pseudomonadati</taxon>
        <taxon>Pseudomonadota</taxon>
        <taxon>Alphaproteobacteria</taxon>
        <taxon>Maricaulales</taxon>
        <taxon>Robiginitomaculaceae</taxon>
        <taxon>Hellea</taxon>
    </lineage>
</organism>
<feature type="binding site" evidence="6 7">
    <location>
        <position position="76"/>
    </location>
    <ligand>
        <name>S-adenosyl-L-methionine</name>
        <dbReference type="ChEBI" id="CHEBI:59789"/>
    </ligand>
</feature>
<dbReference type="GO" id="GO:0008757">
    <property type="term" value="F:S-adenosylmethionine-dependent methyltransferase activity"/>
    <property type="evidence" value="ECO:0007669"/>
    <property type="project" value="UniProtKB-UniRule"/>
</dbReference>
<comment type="similarity">
    <text evidence="6">Belongs to the class IV-like SAM-binding methyltransferase superfamily. RNA methyltransferase TrmH family. TrmL subfamily.</text>
</comment>
<evidence type="ECO:0000256" key="7">
    <source>
        <dbReference type="PIRSR" id="PIRSR029256-1"/>
    </source>
</evidence>
<dbReference type="AlphaFoldDB" id="A0A7V5NWD6"/>
<protein>
    <recommendedName>
        <fullName evidence="6">tRNA (cytidine(34)-2'-O)-methyltransferase</fullName>
        <ecNumber evidence="6">2.1.1.207</ecNumber>
    </recommendedName>
    <alternativeName>
        <fullName evidence="6">tRNA (cytidine/uridine-2'-O-)-methyltransferase TrmL</fullName>
    </alternativeName>
</protein>
<gene>
    <name evidence="6" type="primary">trmL</name>
    <name evidence="9" type="ORF">ENK01_01045</name>
</gene>
<evidence type="ECO:0000259" key="8">
    <source>
        <dbReference type="Pfam" id="PF00588"/>
    </source>
</evidence>
<evidence type="ECO:0000256" key="4">
    <source>
        <dbReference type="ARBA" id="ARBA00022691"/>
    </source>
</evidence>
<dbReference type="GO" id="GO:0008175">
    <property type="term" value="F:tRNA methyltransferase activity"/>
    <property type="evidence" value="ECO:0007669"/>
    <property type="project" value="UniProtKB-UniRule"/>
</dbReference>
<dbReference type="Pfam" id="PF00588">
    <property type="entry name" value="SpoU_methylase"/>
    <property type="match status" value="1"/>
</dbReference>
<dbReference type="InterPro" id="IPR016914">
    <property type="entry name" value="TrmL"/>
</dbReference>
<name>A0A7V5NWD6_9PROT</name>
<dbReference type="GO" id="GO:0005737">
    <property type="term" value="C:cytoplasm"/>
    <property type="evidence" value="ECO:0007669"/>
    <property type="project" value="UniProtKB-SubCell"/>
</dbReference>
<dbReference type="InterPro" id="IPR001537">
    <property type="entry name" value="SpoU_MeTrfase"/>
</dbReference>
<dbReference type="Proteomes" id="UP000885806">
    <property type="component" value="Unassembled WGS sequence"/>
</dbReference>
<dbReference type="CDD" id="cd18094">
    <property type="entry name" value="SpoU-like_TrmL"/>
    <property type="match status" value="1"/>
</dbReference>
<comment type="catalytic activity">
    <reaction evidence="6">
        <text>cytidine(34) in tRNA + S-adenosyl-L-methionine = 2'-O-methylcytidine(34) in tRNA + S-adenosyl-L-homocysteine + H(+)</text>
        <dbReference type="Rhea" id="RHEA:43084"/>
        <dbReference type="Rhea" id="RHEA-COMP:10331"/>
        <dbReference type="Rhea" id="RHEA-COMP:10332"/>
        <dbReference type="ChEBI" id="CHEBI:15378"/>
        <dbReference type="ChEBI" id="CHEBI:57856"/>
        <dbReference type="ChEBI" id="CHEBI:59789"/>
        <dbReference type="ChEBI" id="CHEBI:74495"/>
        <dbReference type="ChEBI" id="CHEBI:82748"/>
        <dbReference type="EC" id="2.1.1.207"/>
    </reaction>
</comment>
<comment type="subunit">
    <text evidence="6">Homodimer.</text>
</comment>
<feature type="binding site" evidence="6 7">
    <location>
        <position position="126"/>
    </location>
    <ligand>
        <name>S-adenosyl-L-methionine</name>
        <dbReference type="ChEBI" id="CHEBI:59789"/>
    </ligand>
</feature>
<keyword evidence="1 6" id="KW-0963">Cytoplasm</keyword>
<comment type="subcellular location">
    <subcellularLocation>
        <location evidence="6">Cytoplasm</location>
    </subcellularLocation>
</comment>
<sequence length="148" mass="16219">MGVALYQPDIAQNLGAAMRLCACFDVRLSIIEPCGFPLTDKALRRTAMDYANKVEVIRFSSWQDFCQSPHGRIVLMTTKSATPMTDFHFLPGDTLLFGRESAGVPETVHQTADARLFIPLAPKARSLNLVSSASIALFEALRQTDGLS</sequence>
<dbReference type="GO" id="GO:0003723">
    <property type="term" value="F:RNA binding"/>
    <property type="evidence" value="ECO:0007669"/>
    <property type="project" value="InterPro"/>
</dbReference>
<reference evidence="9" key="1">
    <citation type="journal article" date="2020" name="mSystems">
        <title>Genome- and Community-Level Interaction Insights into Carbon Utilization and Element Cycling Functions of Hydrothermarchaeota in Hydrothermal Sediment.</title>
        <authorList>
            <person name="Zhou Z."/>
            <person name="Liu Y."/>
            <person name="Xu W."/>
            <person name="Pan J."/>
            <person name="Luo Z.H."/>
            <person name="Li M."/>
        </authorList>
    </citation>
    <scope>NUCLEOTIDE SEQUENCE [LARGE SCALE GENOMIC DNA]</scope>
    <source>
        <strain evidence="9">HyVt-538</strain>
    </source>
</reference>
<evidence type="ECO:0000256" key="6">
    <source>
        <dbReference type="HAMAP-Rule" id="MF_01885"/>
    </source>
</evidence>
<proteinExistence type="inferred from homology"/>
<dbReference type="SUPFAM" id="SSF75217">
    <property type="entry name" value="alpha/beta knot"/>
    <property type="match status" value="1"/>
</dbReference>
<evidence type="ECO:0000256" key="5">
    <source>
        <dbReference type="ARBA" id="ARBA00022694"/>
    </source>
</evidence>
<dbReference type="EC" id="2.1.1.207" evidence="6"/>
<dbReference type="Gene3D" id="3.40.1280.10">
    <property type="match status" value="1"/>
</dbReference>
<dbReference type="EMBL" id="DROP01000072">
    <property type="protein sequence ID" value="HHI88512.1"/>
    <property type="molecule type" value="Genomic_DNA"/>
</dbReference>
<comment type="catalytic activity">
    <reaction evidence="6">
        <text>5-carboxymethylaminomethyluridine(34) in tRNA(Leu) + S-adenosyl-L-methionine = 5-carboxymethylaminomethyl-2'-O-methyluridine(34) in tRNA(Leu) + S-adenosyl-L-homocysteine + H(+)</text>
        <dbReference type="Rhea" id="RHEA:43088"/>
        <dbReference type="Rhea" id="RHEA-COMP:10333"/>
        <dbReference type="Rhea" id="RHEA-COMP:10334"/>
        <dbReference type="ChEBI" id="CHEBI:15378"/>
        <dbReference type="ChEBI" id="CHEBI:57856"/>
        <dbReference type="ChEBI" id="CHEBI:59789"/>
        <dbReference type="ChEBI" id="CHEBI:74508"/>
        <dbReference type="ChEBI" id="CHEBI:74511"/>
        <dbReference type="EC" id="2.1.1.207"/>
    </reaction>
</comment>
<dbReference type="PIRSF" id="PIRSF029256">
    <property type="entry name" value="SpoU_TrmH_prd"/>
    <property type="match status" value="1"/>
</dbReference>
<keyword evidence="4 6" id="KW-0949">S-adenosyl-L-methionine</keyword>
<dbReference type="HAMAP" id="MF_01885">
    <property type="entry name" value="tRNA_methyltr_TrmL"/>
    <property type="match status" value="1"/>
</dbReference>
<dbReference type="PANTHER" id="PTHR42971">
    <property type="entry name" value="TRNA (CYTIDINE(34)-2'-O)-METHYLTRANSFERASE"/>
    <property type="match status" value="1"/>
</dbReference>
<keyword evidence="5 6" id="KW-0819">tRNA processing</keyword>